<reference evidence="2 3" key="1">
    <citation type="submission" date="2019-05" db="EMBL/GenBank/DDBJ databases">
        <title>Another draft genome of Portunus trituberculatus and its Hox gene families provides insights of decapod evolution.</title>
        <authorList>
            <person name="Jeong J.-H."/>
            <person name="Song I."/>
            <person name="Kim S."/>
            <person name="Choi T."/>
            <person name="Kim D."/>
            <person name="Ryu S."/>
            <person name="Kim W."/>
        </authorList>
    </citation>
    <scope>NUCLEOTIDE SEQUENCE [LARGE SCALE GENOMIC DNA]</scope>
    <source>
        <tissue evidence="2">Muscle</tissue>
    </source>
</reference>
<keyword evidence="3" id="KW-1185">Reference proteome</keyword>
<comment type="caution">
    <text evidence="2">The sequence shown here is derived from an EMBL/GenBank/DDBJ whole genome shotgun (WGS) entry which is preliminary data.</text>
</comment>
<evidence type="ECO:0000313" key="2">
    <source>
        <dbReference type="EMBL" id="MPD00332.1"/>
    </source>
</evidence>
<organism evidence="2 3">
    <name type="scientific">Portunus trituberculatus</name>
    <name type="common">Swimming crab</name>
    <name type="synonym">Neptunus trituberculatus</name>
    <dbReference type="NCBI Taxonomy" id="210409"/>
    <lineage>
        <taxon>Eukaryota</taxon>
        <taxon>Metazoa</taxon>
        <taxon>Ecdysozoa</taxon>
        <taxon>Arthropoda</taxon>
        <taxon>Crustacea</taxon>
        <taxon>Multicrustacea</taxon>
        <taxon>Malacostraca</taxon>
        <taxon>Eumalacostraca</taxon>
        <taxon>Eucarida</taxon>
        <taxon>Decapoda</taxon>
        <taxon>Pleocyemata</taxon>
        <taxon>Brachyura</taxon>
        <taxon>Eubrachyura</taxon>
        <taxon>Portunoidea</taxon>
        <taxon>Portunidae</taxon>
        <taxon>Portuninae</taxon>
        <taxon>Portunus</taxon>
    </lineage>
</organism>
<evidence type="ECO:0000313" key="3">
    <source>
        <dbReference type="Proteomes" id="UP000324222"/>
    </source>
</evidence>
<dbReference type="AlphaFoldDB" id="A0A5B7JQS4"/>
<protein>
    <submittedName>
        <fullName evidence="2">Uncharacterized protein</fullName>
    </submittedName>
</protein>
<sequence>MRGWVVRGRVRSGQTGQSRVGSGHARLRPHHCPPHDIVHNISYGGRSQALAVRGGAAHAWSALRGDGGAGLALPCGGRGVGRRPLLAPFSRWLAHDTIAEGMVPCARWYFERRRAAASPKKMWSGAHLVLNRNKARSREAVSIRGGESSSRPV</sequence>
<accession>A0A5B7JQS4</accession>
<name>A0A5B7JQS4_PORTR</name>
<feature type="region of interest" description="Disordered" evidence="1">
    <location>
        <begin position="1"/>
        <end position="29"/>
    </location>
</feature>
<dbReference type="Proteomes" id="UP000324222">
    <property type="component" value="Unassembled WGS sequence"/>
</dbReference>
<evidence type="ECO:0000256" key="1">
    <source>
        <dbReference type="SAM" id="MobiDB-lite"/>
    </source>
</evidence>
<feature type="compositionally biased region" description="Low complexity" evidence="1">
    <location>
        <begin position="1"/>
        <end position="13"/>
    </location>
</feature>
<dbReference type="EMBL" id="VSRR010122428">
    <property type="protein sequence ID" value="MPD00332.1"/>
    <property type="molecule type" value="Genomic_DNA"/>
</dbReference>
<gene>
    <name evidence="2" type="ORF">E2C01_095798</name>
</gene>
<proteinExistence type="predicted"/>